<evidence type="ECO:0000313" key="1">
    <source>
        <dbReference type="EMBL" id="JAD53833.1"/>
    </source>
</evidence>
<accession>A0A0A9TWJ6</accession>
<proteinExistence type="predicted"/>
<organism evidence="1">
    <name type="scientific">Arundo donax</name>
    <name type="common">Giant reed</name>
    <name type="synonym">Donax arundinaceus</name>
    <dbReference type="NCBI Taxonomy" id="35708"/>
    <lineage>
        <taxon>Eukaryota</taxon>
        <taxon>Viridiplantae</taxon>
        <taxon>Streptophyta</taxon>
        <taxon>Embryophyta</taxon>
        <taxon>Tracheophyta</taxon>
        <taxon>Spermatophyta</taxon>
        <taxon>Magnoliopsida</taxon>
        <taxon>Liliopsida</taxon>
        <taxon>Poales</taxon>
        <taxon>Poaceae</taxon>
        <taxon>PACMAD clade</taxon>
        <taxon>Arundinoideae</taxon>
        <taxon>Arundineae</taxon>
        <taxon>Arundo</taxon>
    </lineage>
</organism>
<reference evidence="1" key="1">
    <citation type="submission" date="2014-09" db="EMBL/GenBank/DDBJ databases">
        <authorList>
            <person name="Magalhaes I.L.F."/>
            <person name="Oliveira U."/>
            <person name="Santos F.R."/>
            <person name="Vidigal T.H.D.A."/>
            <person name="Brescovit A.D."/>
            <person name="Santos A.J."/>
        </authorList>
    </citation>
    <scope>NUCLEOTIDE SEQUENCE</scope>
    <source>
        <tissue evidence="1">Shoot tissue taken approximately 20 cm above the soil surface</tissue>
    </source>
</reference>
<protein>
    <submittedName>
        <fullName evidence="1">Uncharacterized protein</fullName>
    </submittedName>
</protein>
<sequence>MTRLLLPCTHTALFFSTMTLSFATLHSPPPVSGCLPGVGSANAVVALLYRQSVTHRHLDCSL</sequence>
<reference evidence="1" key="2">
    <citation type="journal article" date="2015" name="Data Brief">
        <title>Shoot transcriptome of the giant reed, Arundo donax.</title>
        <authorList>
            <person name="Barrero R.A."/>
            <person name="Guerrero F.D."/>
            <person name="Moolhuijzen P."/>
            <person name="Goolsby J.A."/>
            <person name="Tidwell J."/>
            <person name="Bellgard S.E."/>
            <person name="Bellgard M.I."/>
        </authorList>
    </citation>
    <scope>NUCLEOTIDE SEQUENCE</scope>
    <source>
        <tissue evidence="1">Shoot tissue taken approximately 20 cm above the soil surface</tissue>
    </source>
</reference>
<name>A0A0A9TWJ6_ARUDO</name>
<dbReference type="AlphaFoldDB" id="A0A0A9TWJ6"/>
<dbReference type="EMBL" id="GBRH01244062">
    <property type="protein sequence ID" value="JAD53833.1"/>
    <property type="molecule type" value="Transcribed_RNA"/>
</dbReference>